<dbReference type="OrthoDB" id="9791752at2"/>
<dbReference type="GO" id="GO:0003677">
    <property type="term" value="F:DNA binding"/>
    <property type="evidence" value="ECO:0007669"/>
    <property type="project" value="UniProtKB-KW"/>
</dbReference>
<accession>S1NWG9</accession>
<dbReference type="PROSITE" id="PS51078">
    <property type="entry name" value="ICLR_ED"/>
    <property type="match status" value="1"/>
</dbReference>
<dbReference type="Proteomes" id="UP000014113">
    <property type="component" value="Unassembled WGS sequence"/>
</dbReference>
<dbReference type="PATRIC" id="fig|1121865.3.peg.402"/>
<dbReference type="PANTHER" id="PTHR30136">
    <property type="entry name" value="HELIX-TURN-HELIX TRANSCRIPTIONAL REGULATOR, ICLR FAMILY"/>
    <property type="match status" value="1"/>
</dbReference>
<dbReference type="InterPro" id="IPR029016">
    <property type="entry name" value="GAF-like_dom_sf"/>
</dbReference>
<keyword evidence="1" id="KW-0805">Transcription regulation</keyword>
<feature type="domain" description="IclR-ED" evidence="5">
    <location>
        <begin position="69"/>
        <end position="249"/>
    </location>
</feature>
<evidence type="ECO:0000256" key="2">
    <source>
        <dbReference type="ARBA" id="ARBA00023125"/>
    </source>
</evidence>
<comment type="caution">
    <text evidence="6">The sequence shown here is derived from an EMBL/GenBank/DDBJ whole genome shotgun (WGS) entry which is preliminary data.</text>
</comment>
<evidence type="ECO:0000256" key="3">
    <source>
        <dbReference type="ARBA" id="ARBA00023163"/>
    </source>
</evidence>
<dbReference type="RefSeq" id="WP_016182573.1">
    <property type="nucleotide sequence ID" value="NZ_JXKI01000032.1"/>
</dbReference>
<dbReference type="InterPro" id="IPR014757">
    <property type="entry name" value="Tscrpt_reg_IclR_C"/>
</dbReference>
<dbReference type="GO" id="GO:0045892">
    <property type="term" value="P:negative regulation of DNA-templated transcription"/>
    <property type="evidence" value="ECO:0007669"/>
    <property type="project" value="TreeGrafter"/>
</dbReference>
<dbReference type="EMBL" id="ASWJ01000004">
    <property type="protein sequence ID" value="EOW84511.1"/>
    <property type="molecule type" value="Genomic_DNA"/>
</dbReference>
<sequence length="249" mass="28457">MENKKPYGTVLIKAAKIIDCIAEEENITLQEIAARCEMTTSTTLKILDTLVIVGYVNKTLDKNYKLGSKLIRYANKHIDQIDLIESTLPYLEELRDQVDETIHLGILNNDEIYYINKLEPINQAIRMSSKVGISRPLYSSAMGKAALAYFDEAYFNQYLEKHELKPFTANTITNPLKLAKELAEIKTTNIAFDDEEMEEDIYCIGTTILRDQQMVGAFSISVPKYRLTDHYKTELIEKIKTTKALIEKS</sequence>
<dbReference type="PROSITE" id="PS51077">
    <property type="entry name" value="HTH_ICLR"/>
    <property type="match status" value="1"/>
</dbReference>
<dbReference type="SMART" id="SM00346">
    <property type="entry name" value="HTH_ICLR"/>
    <property type="match status" value="1"/>
</dbReference>
<evidence type="ECO:0000259" key="5">
    <source>
        <dbReference type="PROSITE" id="PS51078"/>
    </source>
</evidence>
<keyword evidence="3" id="KW-0804">Transcription</keyword>
<organism evidence="6 7">
    <name type="scientific">Enterococcus columbae DSM 7374 = ATCC 51263</name>
    <dbReference type="NCBI Taxonomy" id="1121865"/>
    <lineage>
        <taxon>Bacteria</taxon>
        <taxon>Bacillati</taxon>
        <taxon>Bacillota</taxon>
        <taxon>Bacilli</taxon>
        <taxon>Lactobacillales</taxon>
        <taxon>Enterococcaceae</taxon>
        <taxon>Enterococcus</taxon>
    </lineage>
</organism>
<dbReference type="InterPro" id="IPR036388">
    <property type="entry name" value="WH-like_DNA-bd_sf"/>
</dbReference>
<dbReference type="eggNOG" id="COG1414">
    <property type="taxonomic scope" value="Bacteria"/>
</dbReference>
<reference evidence="6 7" key="1">
    <citation type="submission" date="2013-03" db="EMBL/GenBank/DDBJ databases">
        <title>The Genome Sequence of Enterococcus columbae ATCC_51263 (PacBio/Illumina hybrid assembly).</title>
        <authorList>
            <consortium name="The Broad Institute Genomics Platform"/>
            <consortium name="The Broad Institute Genome Sequencing Center for Infectious Disease"/>
            <person name="Earl A."/>
            <person name="Russ C."/>
            <person name="Gilmore M."/>
            <person name="Surin D."/>
            <person name="Walker B."/>
            <person name="Young S."/>
            <person name="Zeng Q."/>
            <person name="Gargeya S."/>
            <person name="Fitzgerald M."/>
            <person name="Haas B."/>
            <person name="Abouelleil A."/>
            <person name="Allen A.W."/>
            <person name="Alvarado L."/>
            <person name="Arachchi H.M."/>
            <person name="Berlin A.M."/>
            <person name="Chapman S.B."/>
            <person name="Gainer-Dewar J."/>
            <person name="Goldberg J."/>
            <person name="Griggs A."/>
            <person name="Gujja S."/>
            <person name="Hansen M."/>
            <person name="Howarth C."/>
            <person name="Imamovic A."/>
            <person name="Ireland A."/>
            <person name="Larimer J."/>
            <person name="McCowan C."/>
            <person name="Murphy C."/>
            <person name="Pearson M."/>
            <person name="Poon T.W."/>
            <person name="Priest M."/>
            <person name="Roberts A."/>
            <person name="Saif S."/>
            <person name="Shea T."/>
            <person name="Sisk P."/>
            <person name="Sykes S."/>
            <person name="Wortman J."/>
            <person name="Nusbaum C."/>
            <person name="Birren B."/>
        </authorList>
    </citation>
    <scope>NUCLEOTIDE SEQUENCE [LARGE SCALE GENOMIC DNA]</scope>
    <source>
        <strain evidence="6 7">ATCC 51263</strain>
    </source>
</reference>
<dbReference type="GO" id="GO:0003700">
    <property type="term" value="F:DNA-binding transcription factor activity"/>
    <property type="evidence" value="ECO:0007669"/>
    <property type="project" value="TreeGrafter"/>
</dbReference>
<evidence type="ECO:0000313" key="7">
    <source>
        <dbReference type="Proteomes" id="UP000014113"/>
    </source>
</evidence>
<dbReference type="Gene3D" id="1.10.10.10">
    <property type="entry name" value="Winged helix-like DNA-binding domain superfamily/Winged helix DNA-binding domain"/>
    <property type="match status" value="1"/>
</dbReference>
<feature type="domain" description="HTH iclR-type" evidence="4">
    <location>
        <begin position="8"/>
        <end position="68"/>
    </location>
</feature>
<gene>
    <name evidence="6" type="ORF">I568_01007</name>
</gene>
<dbReference type="Gene3D" id="3.30.450.40">
    <property type="match status" value="1"/>
</dbReference>
<dbReference type="InterPro" id="IPR005471">
    <property type="entry name" value="Tscrpt_reg_IclR_N"/>
</dbReference>
<dbReference type="STRING" id="1121865.OMW_00409"/>
<keyword evidence="2" id="KW-0238">DNA-binding</keyword>
<dbReference type="PANTHER" id="PTHR30136:SF24">
    <property type="entry name" value="HTH-TYPE TRANSCRIPTIONAL REPRESSOR ALLR"/>
    <property type="match status" value="1"/>
</dbReference>
<protein>
    <submittedName>
        <fullName evidence="6">IclR transcriptional regulator</fullName>
    </submittedName>
</protein>
<evidence type="ECO:0000256" key="1">
    <source>
        <dbReference type="ARBA" id="ARBA00023015"/>
    </source>
</evidence>
<dbReference type="InterPro" id="IPR050707">
    <property type="entry name" value="HTH_MetabolicPath_Reg"/>
</dbReference>
<dbReference type="SUPFAM" id="SSF46785">
    <property type="entry name" value="Winged helix' DNA-binding domain"/>
    <property type="match status" value="1"/>
</dbReference>
<keyword evidence="7" id="KW-1185">Reference proteome</keyword>
<dbReference type="Pfam" id="PF01614">
    <property type="entry name" value="IclR_C"/>
    <property type="match status" value="1"/>
</dbReference>
<dbReference type="Pfam" id="PF09339">
    <property type="entry name" value="HTH_IclR"/>
    <property type="match status" value="1"/>
</dbReference>
<evidence type="ECO:0000313" key="6">
    <source>
        <dbReference type="EMBL" id="EOW84511.1"/>
    </source>
</evidence>
<dbReference type="AlphaFoldDB" id="S1NWG9"/>
<name>S1NWG9_9ENTE</name>
<proteinExistence type="predicted"/>
<evidence type="ECO:0000259" key="4">
    <source>
        <dbReference type="PROSITE" id="PS51077"/>
    </source>
</evidence>
<dbReference type="InterPro" id="IPR036390">
    <property type="entry name" value="WH_DNA-bd_sf"/>
</dbReference>
<dbReference type="SUPFAM" id="SSF55781">
    <property type="entry name" value="GAF domain-like"/>
    <property type="match status" value="1"/>
</dbReference>